<sequence>MEQVEMMRKFIQRVQAMKSPDHNGEDNFARDFMGTQGAAAGLSPHPAPSPVTTYCFSGREPKANEVQAGGWKWGVVSRLGRRWLRLLLLRILRKTGALETLEVWGMEKEVELWEVVAP</sequence>
<name>L9LAW4_TUPCH</name>
<organism evidence="1 2">
    <name type="scientific">Tupaia chinensis</name>
    <name type="common">Chinese tree shrew</name>
    <name type="synonym">Tupaia belangeri chinensis</name>
    <dbReference type="NCBI Taxonomy" id="246437"/>
    <lineage>
        <taxon>Eukaryota</taxon>
        <taxon>Metazoa</taxon>
        <taxon>Chordata</taxon>
        <taxon>Craniata</taxon>
        <taxon>Vertebrata</taxon>
        <taxon>Euteleostomi</taxon>
        <taxon>Mammalia</taxon>
        <taxon>Eutheria</taxon>
        <taxon>Euarchontoglires</taxon>
        <taxon>Scandentia</taxon>
        <taxon>Tupaiidae</taxon>
        <taxon>Tupaia</taxon>
    </lineage>
</organism>
<protein>
    <submittedName>
        <fullName evidence="1">Tyrosine-protein phosphatase non-receptor type 12</fullName>
    </submittedName>
</protein>
<dbReference type="InParanoid" id="L9LAW4"/>
<keyword evidence="2" id="KW-1185">Reference proteome</keyword>
<gene>
    <name evidence="1" type="ORF">TREES_T100006184</name>
</gene>
<dbReference type="EMBL" id="KB320447">
    <property type="protein sequence ID" value="ELW72076.1"/>
    <property type="molecule type" value="Genomic_DNA"/>
</dbReference>
<dbReference type="Proteomes" id="UP000011518">
    <property type="component" value="Unassembled WGS sequence"/>
</dbReference>
<accession>L9LAW4</accession>
<keyword evidence="1" id="KW-0675">Receptor</keyword>
<proteinExistence type="predicted"/>
<evidence type="ECO:0000313" key="2">
    <source>
        <dbReference type="Proteomes" id="UP000011518"/>
    </source>
</evidence>
<dbReference type="STRING" id="246437.L9LAW4"/>
<evidence type="ECO:0000313" key="1">
    <source>
        <dbReference type="EMBL" id="ELW72076.1"/>
    </source>
</evidence>
<reference evidence="2" key="2">
    <citation type="journal article" date="2013" name="Nat. Commun.">
        <title>Genome of the Chinese tree shrew.</title>
        <authorList>
            <person name="Fan Y."/>
            <person name="Huang Z.Y."/>
            <person name="Cao C.C."/>
            <person name="Chen C.S."/>
            <person name="Chen Y.X."/>
            <person name="Fan D.D."/>
            <person name="He J."/>
            <person name="Hou H.L."/>
            <person name="Hu L."/>
            <person name="Hu X.T."/>
            <person name="Jiang X.T."/>
            <person name="Lai R."/>
            <person name="Lang Y.S."/>
            <person name="Liang B."/>
            <person name="Liao S.G."/>
            <person name="Mu D."/>
            <person name="Ma Y.Y."/>
            <person name="Niu Y.Y."/>
            <person name="Sun X.Q."/>
            <person name="Xia J.Q."/>
            <person name="Xiao J."/>
            <person name="Xiong Z.Q."/>
            <person name="Xu L."/>
            <person name="Yang L."/>
            <person name="Zhang Y."/>
            <person name="Zhao W."/>
            <person name="Zhao X.D."/>
            <person name="Zheng Y.T."/>
            <person name="Zhou J.M."/>
            <person name="Zhu Y.B."/>
            <person name="Zhang G.J."/>
            <person name="Wang J."/>
            <person name="Yao Y.G."/>
        </authorList>
    </citation>
    <scope>NUCLEOTIDE SEQUENCE [LARGE SCALE GENOMIC DNA]</scope>
</reference>
<dbReference type="AlphaFoldDB" id="L9LAW4"/>
<reference evidence="2" key="1">
    <citation type="submission" date="2012-07" db="EMBL/GenBank/DDBJ databases">
        <title>Genome of the Chinese tree shrew, a rising model animal genetically related to primates.</title>
        <authorList>
            <person name="Zhang G."/>
            <person name="Fan Y."/>
            <person name="Yao Y."/>
            <person name="Huang Z."/>
        </authorList>
    </citation>
    <scope>NUCLEOTIDE SEQUENCE [LARGE SCALE GENOMIC DNA]</scope>
</reference>